<dbReference type="GO" id="GO:0005524">
    <property type="term" value="F:ATP binding"/>
    <property type="evidence" value="ECO:0007669"/>
    <property type="project" value="InterPro"/>
</dbReference>
<dbReference type="Pfam" id="PF03109">
    <property type="entry name" value="ABC1"/>
    <property type="match status" value="1"/>
</dbReference>
<evidence type="ECO:0000256" key="1">
    <source>
        <dbReference type="ARBA" id="ARBA00009670"/>
    </source>
</evidence>
<dbReference type="PANTHER" id="PTHR10566">
    <property type="entry name" value="CHAPERONE-ACTIVITY OF BC1 COMPLEX CABC1 -RELATED"/>
    <property type="match status" value="1"/>
</dbReference>
<dbReference type="SUPFAM" id="SSF56112">
    <property type="entry name" value="Protein kinase-like (PK-like)"/>
    <property type="match status" value="1"/>
</dbReference>
<protein>
    <submittedName>
        <fullName evidence="4">AarF/ABC1/UbiB kinase family protein</fullName>
    </submittedName>
</protein>
<keyword evidence="4" id="KW-0808">Transferase</keyword>
<evidence type="ECO:0000256" key="2">
    <source>
        <dbReference type="SAM" id="Phobius"/>
    </source>
</evidence>
<reference evidence="4" key="1">
    <citation type="submission" date="2022-06" db="EMBL/GenBank/DDBJ databases">
        <title>Aeoliella straminimaris, a novel planctomycete from sediments.</title>
        <authorList>
            <person name="Vitorino I.R."/>
            <person name="Lage O.M."/>
        </authorList>
    </citation>
    <scope>NUCLEOTIDE SEQUENCE</scope>
    <source>
        <strain evidence="4">ICT_H6.2</strain>
    </source>
</reference>
<sequence length="552" mass="62234">MKITTIPQIPRNINRWREILSVLSKYGLAGWASRWGLTFGSSLLRNRQGKTLVDARHEERVRLAIEELGPTFIKLGQVLSTRPDQVGFSLADELSNLQQNTPADSADDVIKVVEAELGRPLADCFATFNHEPVASASIGQVHRATLADGTPVAVKVQHTGIERQVHVDLEILSGLAQFAERMPELQPYRLGATMTELRRMMRAELDFCREARSQQQFTRMFEGDSRVRIPKVYYDLSSKRVLTMEWLAGEKLSNLVEEPAAHDKLPEYAHRGAQIYLKMIFEHGFYHADPHPGNLVLMPDGAIGLLDFGMVGRLGDPLREQVEDLLVALSMRDSQRLTNVVMRIGATPPGLDDVALATDLTAFVDQYAYQSLNQFDLSGAFTEFIEIVRRYEIMLPSSVALLIKTLLMLEGMARMMQPNFSLMELVEPYRGKIFRRRISPKRQARKLRSMLGELEQLAEVAPRRLREILEQVQRGKFDVHLDHRGLEPSVNRLVLGMMTSALFLGSSLLLSRDVWPIHGISIPGTLGMTLSAMLGIRLLRAINKSGHLDRRQ</sequence>
<keyword evidence="5" id="KW-1185">Reference proteome</keyword>
<evidence type="ECO:0000313" key="4">
    <source>
        <dbReference type="EMBL" id="MCO6046304.1"/>
    </source>
</evidence>
<keyword evidence="4" id="KW-0418">Kinase</keyword>
<keyword evidence="2" id="KW-0812">Transmembrane</keyword>
<dbReference type="RefSeq" id="WP_252854418.1">
    <property type="nucleotide sequence ID" value="NZ_JAMXLR010000072.1"/>
</dbReference>
<keyword evidence="2" id="KW-1133">Transmembrane helix</keyword>
<dbReference type="Gene3D" id="1.10.510.10">
    <property type="entry name" value="Transferase(Phosphotransferase) domain 1"/>
    <property type="match status" value="1"/>
</dbReference>
<accession>A0A9X2JKE1</accession>
<comment type="caution">
    <text evidence="4">The sequence shown here is derived from an EMBL/GenBank/DDBJ whole genome shotgun (WGS) entry which is preliminary data.</text>
</comment>
<dbReference type="InterPro" id="IPR050154">
    <property type="entry name" value="UbiB_kinase"/>
</dbReference>
<keyword evidence="2" id="KW-0472">Membrane</keyword>
<dbReference type="PANTHER" id="PTHR10566:SF113">
    <property type="entry name" value="PROTEIN ACTIVITY OF BC1 COMPLEX KINASE 7, CHLOROPLASTIC"/>
    <property type="match status" value="1"/>
</dbReference>
<feature type="domain" description="Protein kinase" evidence="3">
    <location>
        <begin position="127"/>
        <end position="430"/>
    </location>
</feature>
<organism evidence="4 5">
    <name type="scientific">Aeoliella straminimaris</name>
    <dbReference type="NCBI Taxonomy" id="2954799"/>
    <lineage>
        <taxon>Bacteria</taxon>
        <taxon>Pseudomonadati</taxon>
        <taxon>Planctomycetota</taxon>
        <taxon>Planctomycetia</taxon>
        <taxon>Pirellulales</taxon>
        <taxon>Lacipirellulaceae</taxon>
        <taxon>Aeoliella</taxon>
    </lineage>
</organism>
<gene>
    <name evidence="4" type="ORF">NG895_20590</name>
</gene>
<dbReference type="CDD" id="cd05121">
    <property type="entry name" value="ABC1_ADCK3-like"/>
    <property type="match status" value="1"/>
</dbReference>
<evidence type="ECO:0000313" key="5">
    <source>
        <dbReference type="Proteomes" id="UP001155241"/>
    </source>
</evidence>
<comment type="similarity">
    <text evidence="1">Belongs to the protein kinase superfamily. ADCK protein kinase family.</text>
</comment>
<proteinExistence type="inferred from homology"/>
<dbReference type="PROSITE" id="PS50011">
    <property type="entry name" value="PROTEIN_KINASE_DOM"/>
    <property type="match status" value="1"/>
</dbReference>
<dbReference type="Proteomes" id="UP001155241">
    <property type="component" value="Unassembled WGS sequence"/>
</dbReference>
<dbReference type="AlphaFoldDB" id="A0A9X2JKE1"/>
<dbReference type="InterPro" id="IPR000719">
    <property type="entry name" value="Prot_kinase_dom"/>
</dbReference>
<dbReference type="InterPro" id="IPR004147">
    <property type="entry name" value="ABC1_dom"/>
</dbReference>
<name>A0A9X2JKE1_9BACT</name>
<dbReference type="GO" id="GO:0004672">
    <property type="term" value="F:protein kinase activity"/>
    <property type="evidence" value="ECO:0007669"/>
    <property type="project" value="InterPro"/>
</dbReference>
<evidence type="ECO:0000259" key="3">
    <source>
        <dbReference type="PROSITE" id="PS50011"/>
    </source>
</evidence>
<dbReference type="EMBL" id="JAMXLR010000072">
    <property type="protein sequence ID" value="MCO6046304.1"/>
    <property type="molecule type" value="Genomic_DNA"/>
</dbReference>
<feature type="transmembrane region" description="Helical" evidence="2">
    <location>
        <begin position="517"/>
        <end position="539"/>
    </location>
</feature>
<dbReference type="InterPro" id="IPR011009">
    <property type="entry name" value="Kinase-like_dom_sf"/>
</dbReference>